<dbReference type="GO" id="GO:0016020">
    <property type="term" value="C:membrane"/>
    <property type="evidence" value="ECO:0007669"/>
    <property type="project" value="InterPro"/>
</dbReference>
<feature type="domain" description="EamA" evidence="3">
    <location>
        <begin position="172"/>
        <end position="307"/>
    </location>
</feature>
<keyword evidence="5" id="KW-1185">Reference proteome</keyword>
<dbReference type="InterPro" id="IPR037185">
    <property type="entry name" value="EmrE-like"/>
</dbReference>
<comment type="similarity">
    <text evidence="1">Belongs to the EamA transporter family.</text>
</comment>
<dbReference type="Gene3D" id="1.10.3730.20">
    <property type="match status" value="1"/>
</dbReference>
<gene>
    <name evidence="4" type="ORF">SAMN04488570_2437</name>
</gene>
<proteinExistence type="inferred from homology"/>
<reference evidence="5" key="1">
    <citation type="submission" date="2016-10" db="EMBL/GenBank/DDBJ databases">
        <authorList>
            <person name="Varghese N."/>
            <person name="Submissions S."/>
        </authorList>
    </citation>
    <scope>NUCLEOTIDE SEQUENCE [LARGE SCALE GENOMIC DNA]</scope>
    <source>
        <strain evidence="5">DSM 22127</strain>
    </source>
</reference>
<feature type="domain" description="EamA" evidence="3">
    <location>
        <begin position="21"/>
        <end position="157"/>
    </location>
</feature>
<keyword evidence="2" id="KW-1133">Transmembrane helix</keyword>
<dbReference type="Pfam" id="PF00892">
    <property type="entry name" value="EamA"/>
    <property type="match status" value="2"/>
</dbReference>
<keyword evidence="2" id="KW-0812">Transmembrane</keyword>
<dbReference type="PANTHER" id="PTHR22911">
    <property type="entry name" value="ACYL-MALONYL CONDENSING ENZYME-RELATED"/>
    <property type="match status" value="1"/>
</dbReference>
<evidence type="ECO:0000259" key="3">
    <source>
        <dbReference type="Pfam" id="PF00892"/>
    </source>
</evidence>
<feature type="transmembrane region" description="Helical" evidence="2">
    <location>
        <begin position="88"/>
        <end position="108"/>
    </location>
</feature>
<feature type="transmembrane region" description="Helical" evidence="2">
    <location>
        <begin position="170"/>
        <end position="188"/>
    </location>
</feature>
<organism evidence="4 5">
    <name type="scientific">Nocardioides scoriae</name>
    <dbReference type="NCBI Taxonomy" id="642780"/>
    <lineage>
        <taxon>Bacteria</taxon>
        <taxon>Bacillati</taxon>
        <taxon>Actinomycetota</taxon>
        <taxon>Actinomycetes</taxon>
        <taxon>Propionibacteriales</taxon>
        <taxon>Nocardioidaceae</taxon>
        <taxon>Nocardioides</taxon>
    </lineage>
</organism>
<feature type="transmembrane region" description="Helical" evidence="2">
    <location>
        <begin position="114"/>
        <end position="133"/>
    </location>
</feature>
<name>A0A1H1U7M2_9ACTN</name>
<feature type="transmembrane region" description="Helical" evidence="2">
    <location>
        <begin position="268"/>
        <end position="287"/>
    </location>
</feature>
<dbReference type="AlphaFoldDB" id="A0A1H1U7M2"/>
<feature type="transmembrane region" description="Helical" evidence="2">
    <location>
        <begin position="145"/>
        <end position="164"/>
    </location>
</feature>
<accession>A0A1H1U7M2</accession>
<dbReference type="STRING" id="642780.SAMN04488570_2437"/>
<dbReference type="EMBL" id="LT629757">
    <property type="protein sequence ID" value="SDS68286.1"/>
    <property type="molecule type" value="Genomic_DNA"/>
</dbReference>
<dbReference type="InterPro" id="IPR000620">
    <property type="entry name" value="EamA_dom"/>
</dbReference>
<feature type="transmembrane region" description="Helical" evidence="2">
    <location>
        <begin position="55"/>
        <end position="76"/>
    </location>
</feature>
<dbReference type="PANTHER" id="PTHR22911:SF79">
    <property type="entry name" value="MOBA-LIKE NTP TRANSFERASE DOMAIN-CONTAINING PROTEIN"/>
    <property type="match status" value="1"/>
</dbReference>
<feature type="transmembrane region" description="Helical" evidence="2">
    <location>
        <begin position="200"/>
        <end position="225"/>
    </location>
</feature>
<feature type="transmembrane region" description="Helical" evidence="2">
    <location>
        <begin position="293"/>
        <end position="310"/>
    </location>
</feature>
<evidence type="ECO:0000256" key="2">
    <source>
        <dbReference type="SAM" id="Phobius"/>
    </source>
</evidence>
<dbReference type="Proteomes" id="UP000198859">
    <property type="component" value="Chromosome I"/>
</dbReference>
<keyword evidence="2" id="KW-0472">Membrane</keyword>
<feature type="transmembrane region" description="Helical" evidence="2">
    <location>
        <begin position="237"/>
        <end position="256"/>
    </location>
</feature>
<evidence type="ECO:0000256" key="1">
    <source>
        <dbReference type="ARBA" id="ARBA00007362"/>
    </source>
</evidence>
<evidence type="ECO:0000313" key="4">
    <source>
        <dbReference type="EMBL" id="SDS68286.1"/>
    </source>
</evidence>
<sequence>MLPVTSSTRPAAAAARGGWAGLGLLGAAGVLWGTIGPAVDVVHDRSGLSPLTIGAWRSAAGIAVLLLAVGAARRVGACRALLRDHRREVVLTGSLTAAFQLLFFVAVVSAGVSVTTVVALGSAPVLLLVLGSVRRRRLPGPGEALVVGAALLGLLLVGAGGGTAGTGTHPGWGVLAALGSGAAYALSAEAGGSLTRRGDALVVTTCTTAVVAAALVPVGVLAVVVGDEPWRTADAGSWVLVAYLGVVTMALAYVLLYAGLRSTPSGTAVVATLLEPVTAVLVAVTLLGERLSPAGAVGCLLILGAIASLGRRGEAPQAQ</sequence>
<dbReference type="OrthoDB" id="4937919at2"/>
<dbReference type="SUPFAM" id="SSF103481">
    <property type="entry name" value="Multidrug resistance efflux transporter EmrE"/>
    <property type="match status" value="2"/>
</dbReference>
<evidence type="ECO:0000313" key="5">
    <source>
        <dbReference type="Proteomes" id="UP000198859"/>
    </source>
</evidence>
<feature type="transmembrane region" description="Helical" evidence="2">
    <location>
        <begin position="12"/>
        <end position="35"/>
    </location>
</feature>
<protein>
    <submittedName>
        <fullName evidence="4">Drug/metabolite transporter, DME family</fullName>
    </submittedName>
</protein>